<protein>
    <recommendedName>
        <fullName evidence="4 14">Phosphoribosylamine--glycine ligase</fullName>
        <ecNumber evidence="4 14">6.3.4.13</ecNumber>
    </recommendedName>
    <alternativeName>
        <fullName evidence="14">GARS</fullName>
    </alternativeName>
    <alternativeName>
        <fullName evidence="12 14">Glycinamide ribonucleotide synthetase</fullName>
    </alternativeName>
    <alternativeName>
        <fullName evidence="13 14">Phosphoribosylglycinamide synthetase</fullName>
    </alternativeName>
</protein>
<evidence type="ECO:0000256" key="1">
    <source>
        <dbReference type="ARBA" id="ARBA00001936"/>
    </source>
</evidence>
<dbReference type="Gene3D" id="3.90.600.10">
    <property type="entry name" value="Phosphoribosylglycinamide synthetase, C-terminal domain"/>
    <property type="match status" value="1"/>
</dbReference>
<evidence type="ECO:0000256" key="7">
    <source>
        <dbReference type="ARBA" id="ARBA00022741"/>
    </source>
</evidence>
<dbReference type="KEGG" id="slw:BRW62_05020"/>
<evidence type="ECO:0000256" key="14">
    <source>
        <dbReference type="HAMAP-Rule" id="MF_00138"/>
    </source>
</evidence>
<accession>A0A2D2Q150</accession>
<comment type="cofactor">
    <cofactor evidence="2">
        <name>Mg(2+)</name>
        <dbReference type="ChEBI" id="CHEBI:18420"/>
    </cofactor>
</comment>
<evidence type="ECO:0000256" key="15">
    <source>
        <dbReference type="PROSITE-ProRule" id="PRU00409"/>
    </source>
</evidence>
<dbReference type="Pfam" id="PF02844">
    <property type="entry name" value="GARS_N"/>
    <property type="match status" value="1"/>
</dbReference>
<comment type="cofactor">
    <cofactor evidence="1">
        <name>Mn(2+)</name>
        <dbReference type="ChEBI" id="CHEBI:29035"/>
    </cofactor>
</comment>
<keyword evidence="6" id="KW-0479">Metal-binding</keyword>
<dbReference type="InterPro" id="IPR000115">
    <property type="entry name" value="PRibGlycinamide_synth"/>
</dbReference>
<comment type="catalytic activity">
    <reaction evidence="14">
        <text>5-phospho-beta-D-ribosylamine + glycine + ATP = N(1)-(5-phospho-beta-D-ribosyl)glycinamide + ADP + phosphate + H(+)</text>
        <dbReference type="Rhea" id="RHEA:17453"/>
        <dbReference type="ChEBI" id="CHEBI:15378"/>
        <dbReference type="ChEBI" id="CHEBI:30616"/>
        <dbReference type="ChEBI" id="CHEBI:43474"/>
        <dbReference type="ChEBI" id="CHEBI:57305"/>
        <dbReference type="ChEBI" id="CHEBI:58681"/>
        <dbReference type="ChEBI" id="CHEBI:143788"/>
        <dbReference type="ChEBI" id="CHEBI:456216"/>
        <dbReference type="EC" id="6.3.4.13"/>
    </reaction>
</comment>
<evidence type="ECO:0000313" key="17">
    <source>
        <dbReference type="EMBL" id="ATS18223.1"/>
    </source>
</evidence>
<evidence type="ECO:0000256" key="8">
    <source>
        <dbReference type="ARBA" id="ARBA00022755"/>
    </source>
</evidence>
<dbReference type="GO" id="GO:0006189">
    <property type="term" value="P:'de novo' IMP biosynthetic process"/>
    <property type="evidence" value="ECO:0007669"/>
    <property type="project" value="UniProtKB-UniRule"/>
</dbReference>
<dbReference type="SUPFAM" id="SSF51246">
    <property type="entry name" value="Rudiment single hybrid motif"/>
    <property type="match status" value="1"/>
</dbReference>
<dbReference type="OrthoDB" id="9807240at2"/>
<dbReference type="PROSITE" id="PS50975">
    <property type="entry name" value="ATP_GRASP"/>
    <property type="match status" value="1"/>
</dbReference>
<sequence>MKVIVVGSGGREHAIAWKLLESASVSHIFCLPGNGGTACCDRCQNVAIEATDLEGIRQFAQAQQVDLVVIGPEAPLAAGLADALHALNIPVFGPSRAGAQIEASKAWAKALMQEANIPTATAAVFTTYGDAVAYVQSQGAPIVIKADGLAAGKGVTVATTEAEAIAALERAFGGEFGAAGNQVVIESVLEGQEVSVLALTDGRTIVPLLPAQDHKRIGEGDTGANTGGMGVYAPVPWVTPELMQRIQAQILEPALAALQARGIHYCGVLYAGLMITPDLQPYVVEFNCRFGDPETQAVLPLLETPLLEILLACVEGRLDSLGALRWRKEVALSVVMAAGGYPGTYRKGDVIEGIPTALAQGVQVFHAGTRWQEGQWLTHGGRVLNVTALAEDFATAKAKAYAGVAAIHFADAYYRRDIGYRILEA</sequence>
<dbReference type="FunFam" id="3.30.470.20:FF:000018">
    <property type="entry name" value="Trifunctional purine biosynthetic protein adenosine-3"/>
    <property type="match status" value="1"/>
</dbReference>
<dbReference type="NCBIfam" id="TIGR00877">
    <property type="entry name" value="purD"/>
    <property type="match status" value="1"/>
</dbReference>
<dbReference type="EC" id="6.3.4.13" evidence="4 14"/>
<dbReference type="UniPathway" id="UPA00074">
    <property type="reaction ID" value="UER00125"/>
</dbReference>
<dbReference type="EMBL" id="CP018092">
    <property type="protein sequence ID" value="ATS18223.1"/>
    <property type="molecule type" value="Genomic_DNA"/>
</dbReference>
<dbReference type="InterPro" id="IPR020560">
    <property type="entry name" value="PRibGlycinamide_synth_C-dom"/>
</dbReference>
<dbReference type="Pfam" id="PF01071">
    <property type="entry name" value="GARS_A"/>
    <property type="match status" value="1"/>
</dbReference>
<proteinExistence type="inferred from homology"/>
<name>A0A2D2Q150_PARLV</name>
<evidence type="ECO:0000256" key="12">
    <source>
        <dbReference type="ARBA" id="ARBA00042242"/>
    </source>
</evidence>
<keyword evidence="8 14" id="KW-0658">Purine biosynthesis</keyword>
<evidence type="ECO:0000256" key="2">
    <source>
        <dbReference type="ARBA" id="ARBA00001946"/>
    </source>
</evidence>
<dbReference type="PANTHER" id="PTHR43472:SF1">
    <property type="entry name" value="PHOSPHORIBOSYLAMINE--GLYCINE LIGASE, CHLOROPLASTIC"/>
    <property type="match status" value="1"/>
</dbReference>
<dbReference type="InterPro" id="IPR011054">
    <property type="entry name" value="Rudment_hybrid_motif"/>
</dbReference>
<dbReference type="PROSITE" id="PS00184">
    <property type="entry name" value="GARS"/>
    <property type="match status" value="1"/>
</dbReference>
<evidence type="ECO:0000256" key="9">
    <source>
        <dbReference type="ARBA" id="ARBA00022840"/>
    </source>
</evidence>
<evidence type="ECO:0000256" key="13">
    <source>
        <dbReference type="ARBA" id="ARBA00042864"/>
    </source>
</evidence>
<gene>
    <name evidence="14" type="primary">purD</name>
    <name evidence="17" type="ORF">BRW62_05020</name>
</gene>
<dbReference type="InterPro" id="IPR013815">
    <property type="entry name" value="ATP_grasp_subdomain_1"/>
</dbReference>
<dbReference type="InterPro" id="IPR020561">
    <property type="entry name" value="PRibGlycinamid_synth_ATP-grasp"/>
</dbReference>
<dbReference type="Proteomes" id="UP000231057">
    <property type="component" value="Chromosome"/>
</dbReference>
<dbReference type="Pfam" id="PF02843">
    <property type="entry name" value="GARS_C"/>
    <property type="match status" value="1"/>
</dbReference>
<dbReference type="AlphaFoldDB" id="A0A2D2Q150"/>
<keyword evidence="18" id="KW-1185">Reference proteome</keyword>
<keyword evidence="10" id="KW-0464">Manganese</keyword>
<dbReference type="GO" id="GO:0046872">
    <property type="term" value="F:metal ion binding"/>
    <property type="evidence" value="ECO:0007669"/>
    <property type="project" value="UniProtKB-KW"/>
</dbReference>
<reference evidence="17 18" key="1">
    <citation type="submission" date="2016-11" db="EMBL/GenBank/DDBJ databases">
        <title>Complete genome sequence of thermophilic cyanobacteria strain Synechococcus sp. PCC6715.</title>
        <authorList>
            <person name="Tang J."/>
            <person name="Daroch M."/>
            <person name="Liang Y."/>
            <person name="Jiang D."/>
            <person name="Shah M."/>
        </authorList>
    </citation>
    <scope>NUCLEOTIDE SEQUENCE [LARGE SCALE GENOMIC DNA]</scope>
    <source>
        <strain evidence="17 18">PCC 6715</strain>
    </source>
</reference>
<dbReference type="SMART" id="SM01209">
    <property type="entry name" value="GARS_A"/>
    <property type="match status" value="1"/>
</dbReference>
<dbReference type="Gene3D" id="3.30.470.20">
    <property type="entry name" value="ATP-grasp fold, B domain"/>
    <property type="match status" value="1"/>
</dbReference>
<dbReference type="InterPro" id="IPR020562">
    <property type="entry name" value="PRibGlycinamide_synth_N"/>
</dbReference>
<evidence type="ECO:0000256" key="10">
    <source>
        <dbReference type="ARBA" id="ARBA00023211"/>
    </source>
</evidence>
<evidence type="ECO:0000256" key="6">
    <source>
        <dbReference type="ARBA" id="ARBA00022723"/>
    </source>
</evidence>
<evidence type="ECO:0000259" key="16">
    <source>
        <dbReference type="PROSITE" id="PS50975"/>
    </source>
</evidence>
<keyword evidence="5 14" id="KW-0436">Ligase</keyword>
<dbReference type="GO" id="GO:0004637">
    <property type="term" value="F:phosphoribosylamine-glycine ligase activity"/>
    <property type="evidence" value="ECO:0007669"/>
    <property type="project" value="UniProtKB-UniRule"/>
</dbReference>
<comment type="pathway">
    <text evidence="3 14">Purine metabolism; IMP biosynthesis via de novo pathway; N(1)-(5-phospho-D-ribosyl)glycinamide from 5-phospho-alpha-D-ribose 1-diphosphate: step 2/2.</text>
</comment>
<dbReference type="FunFam" id="3.90.600.10:FF:000001">
    <property type="entry name" value="Trifunctional purine biosynthetic protein adenosine-3"/>
    <property type="match status" value="1"/>
</dbReference>
<dbReference type="SUPFAM" id="SSF52440">
    <property type="entry name" value="PreATP-grasp domain"/>
    <property type="match status" value="1"/>
</dbReference>
<keyword evidence="9 15" id="KW-0067">ATP-binding</keyword>
<organism evidence="17 18">
    <name type="scientific">Parathermosynechococcus lividus PCC 6715</name>
    <dbReference type="NCBI Taxonomy" id="1917166"/>
    <lineage>
        <taxon>Bacteria</taxon>
        <taxon>Bacillati</taxon>
        <taxon>Cyanobacteriota</taxon>
        <taxon>Cyanophyceae</taxon>
        <taxon>Acaryochloridales</taxon>
        <taxon>Thermosynechococcaceae</taxon>
        <taxon>Parathermosynechococcus</taxon>
    </lineage>
</organism>
<evidence type="ECO:0000313" key="18">
    <source>
        <dbReference type="Proteomes" id="UP000231057"/>
    </source>
</evidence>
<evidence type="ECO:0000256" key="11">
    <source>
        <dbReference type="ARBA" id="ARBA00038345"/>
    </source>
</evidence>
<reference evidence="18" key="2">
    <citation type="journal article" date="2022" name="Front. Microbiol.">
        <title>Comparative Genomic Analysis Revealed Distinct Molecular Components and Organization of CO2-Concentrating Mechanism in Thermophilic Cyanobacteria.</title>
        <authorList>
            <person name="Tang J."/>
            <person name="Zhou H."/>
            <person name="Yao D."/>
            <person name="Riaz S."/>
            <person name="You D."/>
            <person name="Klepacz-Smolka A."/>
            <person name="Daroch M."/>
        </authorList>
    </citation>
    <scope>NUCLEOTIDE SEQUENCE [LARGE SCALE GENOMIC DNA]</scope>
    <source>
        <strain evidence="18">PCC 6715</strain>
    </source>
</reference>
<dbReference type="InterPro" id="IPR020559">
    <property type="entry name" value="PRibGlycinamide_synth_CS"/>
</dbReference>
<dbReference type="HAMAP" id="MF_00138">
    <property type="entry name" value="GARS"/>
    <property type="match status" value="1"/>
</dbReference>
<feature type="domain" description="ATP-grasp" evidence="16">
    <location>
        <begin position="109"/>
        <end position="315"/>
    </location>
</feature>
<dbReference type="GO" id="GO:0009113">
    <property type="term" value="P:purine nucleobase biosynthetic process"/>
    <property type="evidence" value="ECO:0007669"/>
    <property type="project" value="InterPro"/>
</dbReference>
<keyword evidence="7 15" id="KW-0547">Nucleotide-binding</keyword>
<dbReference type="SUPFAM" id="SSF56059">
    <property type="entry name" value="Glutathione synthetase ATP-binding domain-like"/>
    <property type="match status" value="1"/>
</dbReference>
<dbReference type="InterPro" id="IPR011761">
    <property type="entry name" value="ATP-grasp"/>
</dbReference>
<dbReference type="InterPro" id="IPR016185">
    <property type="entry name" value="PreATP-grasp_dom_sf"/>
</dbReference>
<evidence type="ECO:0000256" key="5">
    <source>
        <dbReference type="ARBA" id="ARBA00022598"/>
    </source>
</evidence>
<dbReference type="FunFam" id="3.40.50.20:FF:000006">
    <property type="entry name" value="Phosphoribosylamine--glycine ligase, chloroplastic"/>
    <property type="match status" value="1"/>
</dbReference>
<dbReference type="Gene3D" id="3.30.1490.20">
    <property type="entry name" value="ATP-grasp fold, A domain"/>
    <property type="match status" value="1"/>
</dbReference>
<dbReference type="InterPro" id="IPR037123">
    <property type="entry name" value="PRibGlycinamide_synth_C_sf"/>
</dbReference>
<dbReference type="SMART" id="SM01210">
    <property type="entry name" value="GARS_C"/>
    <property type="match status" value="1"/>
</dbReference>
<evidence type="ECO:0000256" key="3">
    <source>
        <dbReference type="ARBA" id="ARBA00005174"/>
    </source>
</evidence>
<comment type="similarity">
    <text evidence="11 14">Belongs to the GARS family.</text>
</comment>
<dbReference type="PANTHER" id="PTHR43472">
    <property type="entry name" value="PHOSPHORIBOSYLAMINE--GLYCINE LIGASE"/>
    <property type="match status" value="1"/>
</dbReference>
<dbReference type="Gene3D" id="3.40.50.20">
    <property type="match status" value="1"/>
</dbReference>
<dbReference type="RefSeq" id="WP_099798571.1">
    <property type="nucleotide sequence ID" value="NZ_CP018092.1"/>
</dbReference>
<dbReference type="GO" id="GO:0005524">
    <property type="term" value="F:ATP binding"/>
    <property type="evidence" value="ECO:0007669"/>
    <property type="project" value="UniProtKB-UniRule"/>
</dbReference>
<evidence type="ECO:0000256" key="4">
    <source>
        <dbReference type="ARBA" id="ARBA00013255"/>
    </source>
</evidence>